<dbReference type="PANTHER" id="PTHR10534:SF15">
    <property type="entry name" value="PYRIDOXINE_PYRIDOXAL_PYRIDOXAMINE KINASE"/>
    <property type="match status" value="1"/>
</dbReference>
<evidence type="ECO:0000256" key="1">
    <source>
        <dbReference type="ARBA" id="ARBA00012104"/>
    </source>
</evidence>
<dbReference type="KEGG" id="cef:CE0975"/>
<keyword evidence="5" id="KW-0067">ATP-binding</keyword>
<dbReference type="Proteomes" id="UP000001409">
    <property type="component" value="Chromosome"/>
</dbReference>
<keyword evidence="2" id="KW-0808">Transferase</keyword>
<evidence type="ECO:0000259" key="6">
    <source>
        <dbReference type="Pfam" id="PF08543"/>
    </source>
</evidence>
<dbReference type="InterPro" id="IPR004625">
    <property type="entry name" value="PyrdxlKinase"/>
</dbReference>
<evidence type="ECO:0000256" key="5">
    <source>
        <dbReference type="ARBA" id="ARBA00022840"/>
    </source>
</evidence>
<accession>Q8FQZ2</accession>
<keyword evidence="3" id="KW-0547">Nucleotide-binding</keyword>
<dbReference type="GO" id="GO:0005829">
    <property type="term" value="C:cytosol"/>
    <property type="evidence" value="ECO:0007669"/>
    <property type="project" value="TreeGrafter"/>
</dbReference>
<evidence type="ECO:0000256" key="2">
    <source>
        <dbReference type="ARBA" id="ARBA00022679"/>
    </source>
</evidence>
<dbReference type="eggNOG" id="COG2240">
    <property type="taxonomic scope" value="Bacteria"/>
</dbReference>
<dbReference type="InterPro" id="IPR029056">
    <property type="entry name" value="Ribokinase-like"/>
</dbReference>
<evidence type="ECO:0000256" key="3">
    <source>
        <dbReference type="ARBA" id="ARBA00022741"/>
    </source>
</evidence>
<dbReference type="EMBL" id="BA000035">
    <property type="protein sequence ID" value="BAC17785.1"/>
    <property type="molecule type" value="Genomic_DNA"/>
</dbReference>
<organism evidence="7 8">
    <name type="scientific">Corynebacterium efficiens (strain DSM 44549 / YS-314 / AJ 12310 / JCM 11189 / NBRC 100395)</name>
    <dbReference type="NCBI Taxonomy" id="196164"/>
    <lineage>
        <taxon>Bacteria</taxon>
        <taxon>Bacillati</taxon>
        <taxon>Actinomycetota</taxon>
        <taxon>Actinomycetes</taxon>
        <taxon>Mycobacteriales</taxon>
        <taxon>Corynebacteriaceae</taxon>
        <taxon>Corynebacterium</taxon>
    </lineage>
</organism>
<dbReference type="EC" id="2.7.1.35" evidence="1"/>
<dbReference type="InterPro" id="IPR013749">
    <property type="entry name" value="PM/HMP-P_kinase-1"/>
</dbReference>
<feature type="domain" description="Pyridoxamine kinase/Phosphomethylpyrimidine kinase" evidence="6">
    <location>
        <begin position="58"/>
        <end position="286"/>
    </location>
</feature>
<dbReference type="SUPFAM" id="SSF53613">
    <property type="entry name" value="Ribokinase-like"/>
    <property type="match status" value="1"/>
</dbReference>
<dbReference type="HOGENOM" id="CLU_046496_3_1_11"/>
<evidence type="ECO:0000256" key="4">
    <source>
        <dbReference type="ARBA" id="ARBA00022777"/>
    </source>
</evidence>
<dbReference type="GO" id="GO:0008902">
    <property type="term" value="F:hydroxymethylpyrimidine kinase activity"/>
    <property type="evidence" value="ECO:0007669"/>
    <property type="project" value="TreeGrafter"/>
</dbReference>
<dbReference type="Pfam" id="PF08543">
    <property type="entry name" value="Phos_pyr_kin"/>
    <property type="match status" value="1"/>
</dbReference>
<proteinExistence type="predicted"/>
<protein>
    <recommendedName>
        <fullName evidence="1">pyridoxal kinase</fullName>
        <ecNumber evidence="1">2.7.1.35</ecNumber>
    </recommendedName>
</protein>
<keyword evidence="8" id="KW-1185">Reference proteome</keyword>
<evidence type="ECO:0000313" key="7">
    <source>
        <dbReference type="EMBL" id="BAC17785.1"/>
    </source>
</evidence>
<dbReference type="CDD" id="cd01173">
    <property type="entry name" value="pyridoxal_pyridoxamine_kinase"/>
    <property type="match status" value="1"/>
</dbReference>
<keyword evidence="4 7" id="KW-0418">Kinase</keyword>
<evidence type="ECO:0000313" key="8">
    <source>
        <dbReference type="Proteomes" id="UP000001409"/>
    </source>
</evidence>
<sequence>MARAGRRDRRVGTMAQVGSGLPEREAAAAQREHRTHAELRQTPADVLIIGSQVVYGTVGMSAALPVLHREGLHVLAVPTIVLSAMPHYANYHAVPHDAGWLADTLNDLVVLGLVDEITTIATGYFATADQVEVVADWLRRIRLSHPHITVVVDPTIGDYDVGVYTAPGIDAALRDHLVPLATGLVPNAFEFSHLTDQADDPVAAARAMLGEYGQWVVVTSHEVAGETVTDLIITRDNTTRVDNPLVPTGVKGAGDVYAAALVAGLHNKMTLVDAATHAATTVYAGLTARAL</sequence>
<dbReference type="GO" id="GO:0005524">
    <property type="term" value="F:ATP binding"/>
    <property type="evidence" value="ECO:0007669"/>
    <property type="project" value="UniProtKB-KW"/>
</dbReference>
<dbReference type="GO" id="GO:0009443">
    <property type="term" value="P:pyridoxal 5'-phosphate salvage"/>
    <property type="evidence" value="ECO:0007669"/>
    <property type="project" value="InterPro"/>
</dbReference>
<dbReference type="GO" id="GO:0008478">
    <property type="term" value="F:pyridoxal kinase activity"/>
    <property type="evidence" value="ECO:0007669"/>
    <property type="project" value="UniProtKB-EC"/>
</dbReference>
<dbReference type="Gene3D" id="3.40.1190.20">
    <property type="match status" value="1"/>
</dbReference>
<dbReference type="AlphaFoldDB" id="Q8FQZ2"/>
<reference evidence="7 8" key="1">
    <citation type="journal article" date="2003" name="Genome Res.">
        <title>Comparative complete genome sequence analysis of the amino acid replacements responsible for the thermostability of Corynebacterium efficiens.</title>
        <authorList>
            <person name="Nishio Y."/>
            <person name="Nakamura Y."/>
            <person name="Kawarabayasi Y."/>
            <person name="Usuda Y."/>
            <person name="Kimura E."/>
            <person name="Sugimoto S."/>
            <person name="Matsui K."/>
            <person name="Yamagishi A."/>
            <person name="Kikuchi H."/>
            <person name="Ikeo K."/>
            <person name="Gojobori T."/>
        </authorList>
    </citation>
    <scope>NUCLEOTIDE SEQUENCE [LARGE SCALE GENOMIC DNA]</scope>
    <source>
        <strain evidence="8">DSM 44549 / YS-314 / AJ 12310 / JCM 11189 / NBRC 100395</strain>
    </source>
</reference>
<dbReference type="STRING" id="196164.gene:10741381"/>
<name>Q8FQZ2_COREF</name>
<dbReference type="PANTHER" id="PTHR10534">
    <property type="entry name" value="PYRIDOXAL KINASE"/>
    <property type="match status" value="1"/>
</dbReference>